<gene>
    <name evidence="2" type="ORF">QE152_g11008</name>
</gene>
<feature type="compositionally biased region" description="Polar residues" evidence="1">
    <location>
        <begin position="79"/>
        <end position="88"/>
    </location>
</feature>
<evidence type="ECO:0000313" key="3">
    <source>
        <dbReference type="Proteomes" id="UP001458880"/>
    </source>
</evidence>
<dbReference type="Proteomes" id="UP001458880">
    <property type="component" value="Unassembled WGS sequence"/>
</dbReference>
<evidence type="ECO:0000256" key="1">
    <source>
        <dbReference type="SAM" id="MobiDB-lite"/>
    </source>
</evidence>
<proteinExistence type="predicted"/>
<dbReference type="AlphaFoldDB" id="A0AAW1LTB6"/>
<keyword evidence="3" id="KW-1185">Reference proteome</keyword>
<accession>A0AAW1LTB6</accession>
<organism evidence="2 3">
    <name type="scientific">Popillia japonica</name>
    <name type="common">Japanese beetle</name>
    <dbReference type="NCBI Taxonomy" id="7064"/>
    <lineage>
        <taxon>Eukaryota</taxon>
        <taxon>Metazoa</taxon>
        <taxon>Ecdysozoa</taxon>
        <taxon>Arthropoda</taxon>
        <taxon>Hexapoda</taxon>
        <taxon>Insecta</taxon>
        <taxon>Pterygota</taxon>
        <taxon>Neoptera</taxon>
        <taxon>Endopterygota</taxon>
        <taxon>Coleoptera</taxon>
        <taxon>Polyphaga</taxon>
        <taxon>Scarabaeiformia</taxon>
        <taxon>Scarabaeidae</taxon>
        <taxon>Rutelinae</taxon>
        <taxon>Popillia</taxon>
    </lineage>
</organism>
<reference evidence="2 3" key="1">
    <citation type="journal article" date="2024" name="BMC Genomics">
        <title>De novo assembly and annotation of Popillia japonica's genome with initial clues to its potential as an invasive pest.</title>
        <authorList>
            <person name="Cucini C."/>
            <person name="Boschi S."/>
            <person name="Funari R."/>
            <person name="Cardaioli E."/>
            <person name="Iannotti N."/>
            <person name="Marturano G."/>
            <person name="Paoli F."/>
            <person name="Bruttini M."/>
            <person name="Carapelli A."/>
            <person name="Frati F."/>
            <person name="Nardi F."/>
        </authorList>
    </citation>
    <scope>NUCLEOTIDE SEQUENCE [LARGE SCALE GENOMIC DNA]</scope>
    <source>
        <strain evidence="2">DMR45628</strain>
    </source>
</reference>
<protein>
    <submittedName>
        <fullName evidence="2">Uncharacterized protein</fullName>
    </submittedName>
</protein>
<sequence>MFPRLFSNSGIRKDVKIVEGMRTKHAAKNKSKRCELASMGNADCDRGPYACLSQEPDSQEDRPIERKREPTAREKERANSLSVPSPVK</sequence>
<name>A0AAW1LTB6_POPJA</name>
<evidence type="ECO:0000313" key="2">
    <source>
        <dbReference type="EMBL" id="KAK9737056.1"/>
    </source>
</evidence>
<comment type="caution">
    <text evidence="2">The sequence shown here is derived from an EMBL/GenBank/DDBJ whole genome shotgun (WGS) entry which is preliminary data.</text>
</comment>
<feature type="compositionally biased region" description="Basic and acidic residues" evidence="1">
    <location>
        <begin position="59"/>
        <end position="78"/>
    </location>
</feature>
<dbReference type="EMBL" id="JASPKY010000105">
    <property type="protein sequence ID" value="KAK9737056.1"/>
    <property type="molecule type" value="Genomic_DNA"/>
</dbReference>
<feature type="region of interest" description="Disordered" evidence="1">
    <location>
        <begin position="40"/>
        <end position="88"/>
    </location>
</feature>